<organism evidence="7 8">
    <name type="scientific">Aspergillus leporis</name>
    <dbReference type="NCBI Taxonomy" id="41062"/>
    <lineage>
        <taxon>Eukaryota</taxon>
        <taxon>Fungi</taxon>
        <taxon>Dikarya</taxon>
        <taxon>Ascomycota</taxon>
        <taxon>Pezizomycotina</taxon>
        <taxon>Eurotiomycetes</taxon>
        <taxon>Eurotiomycetidae</taxon>
        <taxon>Eurotiales</taxon>
        <taxon>Aspergillaceae</taxon>
        <taxon>Aspergillus</taxon>
        <taxon>Aspergillus subgen. Circumdati</taxon>
    </lineage>
</organism>
<evidence type="ECO:0000313" key="8">
    <source>
        <dbReference type="Proteomes" id="UP000326565"/>
    </source>
</evidence>
<accession>A0A5N5WTB2</accession>
<dbReference type="EMBL" id="ML732264">
    <property type="protein sequence ID" value="KAB8071763.1"/>
    <property type="molecule type" value="Genomic_DNA"/>
</dbReference>
<evidence type="ECO:0000256" key="3">
    <source>
        <dbReference type="ARBA" id="ARBA00023098"/>
    </source>
</evidence>
<evidence type="ECO:0000259" key="5">
    <source>
        <dbReference type="Pfam" id="PF03033"/>
    </source>
</evidence>
<dbReference type="Pfam" id="PF06722">
    <property type="entry name" value="EryCIII-like_C"/>
    <property type="match status" value="1"/>
</dbReference>
<evidence type="ECO:0000256" key="1">
    <source>
        <dbReference type="ARBA" id="ARBA00004184"/>
    </source>
</evidence>
<dbReference type="InterPro" id="IPR004276">
    <property type="entry name" value="GlycoTrans_28_N"/>
</dbReference>
<dbReference type="Gene3D" id="3.40.50.2000">
    <property type="entry name" value="Glycogen Phosphorylase B"/>
    <property type="match status" value="2"/>
</dbReference>
<dbReference type="OrthoDB" id="5835829at2759"/>
<evidence type="ECO:0000256" key="4">
    <source>
        <dbReference type="SAM" id="MobiDB-lite"/>
    </source>
</evidence>
<feature type="domain" description="Erythromycin biosynthesis protein CIII-like C-terminal" evidence="6">
    <location>
        <begin position="424"/>
        <end position="519"/>
    </location>
</feature>
<reference evidence="7 8" key="1">
    <citation type="submission" date="2019-04" db="EMBL/GenBank/DDBJ databases">
        <title>Friends and foes A comparative genomics study of 23 Aspergillus species from section Flavi.</title>
        <authorList>
            <consortium name="DOE Joint Genome Institute"/>
            <person name="Kjaerbolling I."/>
            <person name="Vesth T."/>
            <person name="Frisvad J.C."/>
            <person name="Nybo J.L."/>
            <person name="Theobald S."/>
            <person name="Kildgaard S."/>
            <person name="Isbrandt T."/>
            <person name="Kuo A."/>
            <person name="Sato A."/>
            <person name="Lyhne E.K."/>
            <person name="Kogle M.E."/>
            <person name="Wiebenga A."/>
            <person name="Kun R.S."/>
            <person name="Lubbers R.J."/>
            <person name="Makela M.R."/>
            <person name="Barry K."/>
            <person name="Chovatia M."/>
            <person name="Clum A."/>
            <person name="Daum C."/>
            <person name="Haridas S."/>
            <person name="He G."/>
            <person name="LaButti K."/>
            <person name="Lipzen A."/>
            <person name="Mondo S."/>
            <person name="Riley R."/>
            <person name="Salamov A."/>
            <person name="Simmons B.A."/>
            <person name="Magnuson J.K."/>
            <person name="Henrissat B."/>
            <person name="Mortensen U.H."/>
            <person name="Larsen T.O."/>
            <person name="Devries R.P."/>
            <person name="Grigoriev I.V."/>
            <person name="Machida M."/>
            <person name="Baker S.E."/>
            <person name="Andersen M.R."/>
        </authorList>
    </citation>
    <scope>NUCLEOTIDE SEQUENCE [LARGE SCALE GENOMIC DNA]</scope>
    <source>
        <strain evidence="7 8">CBS 151.66</strain>
    </source>
</reference>
<dbReference type="CDD" id="cd03784">
    <property type="entry name" value="GT1_Gtf-like"/>
    <property type="match status" value="1"/>
</dbReference>
<dbReference type="PANTHER" id="PTHR48050">
    <property type="entry name" value="STEROL 3-BETA-GLUCOSYLTRANSFERASE"/>
    <property type="match status" value="1"/>
</dbReference>
<feature type="region of interest" description="Disordered" evidence="4">
    <location>
        <begin position="1"/>
        <end position="32"/>
    </location>
</feature>
<keyword evidence="8" id="KW-1185">Reference proteome</keyword>
<feature type="compositionally biased region" description="Basic and acidic residues" evidence="4">
    <location>
        <begin position="667"/>
        <end position="690"/>
    </location>
</feature>
<feature type="domain" description="Glycosyltransferase family 28 N-terminal" evidence="5">
    <location>
        <begin position="100"/>
        <end position="165"/>
    </location>
</feature>
<dbReference type="GO" id="GO:0005975">
    <property type="term" value="P:carbohydrate metabolic process"/>
    <property type="evidence" value="ECO:0007669"/>
    <property type="project" value="InterPro"/>
</dbReference>
<feature type="compositionally biased region" description="Acidic residues" evidence="4">
    <location>
        <begin position="704"/>
        <end position="729"/>
    </location>
</feature>
<dbReference type="Pfam" id="PF03033">
    <property type="entry name" value="Glyco_transf_28"/>
    <property type="match status" value="1"/>
</dbReference>
<dbReference type="FunFam" id="3.40.50.2000:FF:000009">
    <property type="entry name" value="Sterol 3-beta-glucosyltransferase UGT80A2"/>
    <property type="match status" value="1"/>
</dbReference>
<proteinExistence type="predicted"/>
<dbReference type="GO" id="GO:0016906">
    <property type="term" value="F:sterol 3-beta-glucosyltransferase activity"/>
    <property type="evidence" value="ECO:0007669"/>
    <property type="project" value="UniProtKB-ARBA"/>
</dbReference>
<feature type="region of interest" description="Disordered" evidence="4">
    <location>
        <begin position="667"/>
        <end position="736"/>
    </location>
</feature>
<dbReference type="SUPFAM" id="SSF53756">
    <property type="entry name" value="UDP-Glycosyltransferase/glycogen phosphorylase"/>
    <property type="match status" value="1"/>
</dbReference>
<dbReference type="InterPro" id="IPR050426">
    <property type="entry name" value="Glycosyltransferase_28"/>
</dbReference>
<dbReference type="InterPro" id="IPR002213">
    <property type="entry name" value="UDP_glucos_trans"/>
</dbReference>
<dbReference type="InterPro" id="IPR010610">
    <property type="entry name" value="EryCIII-like_C"/>
</dbReference>
<evidence type="ECO:0000256" key="2">
    <source>
        <dbReference type="ARBA" id="ARBA00022679"/>
    </source>
</evidence>
<dbReference type="GO" id="GO:0012505">
    <property type="term" value="C:endomembrane system"/>
    <property type="evidence" value="ECO:0007669"/>
    <property type="project" value="UniProtKB-SubCell"/>
</dbReference>
<evidence type="ECO:0000313" key="7">
    <source>
        <dbReference type="EMBL" id="KAB8071763.1"/>
    </source>
</evidence>
<protein>
    <submittedName>
        <fullName evidence="7">Uncharacterized protein</fullName>
    </submittedName>
</protein>
<dbReference type="FunFam" id="3.40.50.2000:FF:000100">
    <property type="entry name" value="Glycosyltransferase family 1 protein"/>
    <property type="match status" value="1"/>
</dbReference>
<keyword evidence="3" id="KW-0443">Lipid metabolism</keyword>
<gene>
    <name evidence="7" type="ORF">BDV29DRAFT_178689</name>
</gene>
<name>A0A5N5WTB2_9EURO</name>
<dbReference type="Proteomes" id="UP000326565">
    <property type="component" value="Unassembled WGS sequence"/>
</dbReference>
<dbReference type="AlphaFoldDB" id="A0A5N5WTB2"/>
<comment type="subcellular location">
    <subcellularLocation>
        <location evidence="1">Endomembrane system</location>
        <topology evidence="1">Peripheral membrane protein</topology>
    </subcellularLocation>
</comment>
<sequence length="938" mass="104532">MAEASSARRSITAEDWPEEHLNPRRQSVGGGKTHVLEQGLDTGVRVMDDGRLDIKFREHKPWLMNLVKHLERYPKPLWGDRRPSFTATEGQDKFPLRLNIVIHVVGSRGDVQPFVALGKELQKCGHRVRLATHLAFREYITETGLEFFNIGGDPAELMAFMVKNPGLMPDIRTIRSGAIPKRRREMRTIFSGCWRSCFETGDGTGMHHIKEDPWSEAPDCTTQPFVADAIIANPPSFAHLSCAEKLGVPLNMMFTMPWSATQSFPHPLANVRTRNTKPSVANFASYAIVEVMLWEGLGDLINRFRKRELGLDPLDAIRAPSIAHRLQIPHTYLWSSSLLPKPHDWGDHIDVCGFQFLPSDIDYKPPDDLDAFLKAGEPPIYIGFGSIVVDNPTKLTQIIFEAVRQTGKRALVSKGWGNIGAGDAEVPENVFLLGKCPHDWLFQHVSCVVHHGGAGTTAAGLVLGRPTVIVPFFGDQPFWGSIVARAGAGPQPVPYKQLTAEKLARSINTALEPTTLEKAEEIGQGMRMEKGVQNAVCSFHQHLDLHRLRCSVCPTRPAVWWHRELHVKLSAFAASVLVETGLVNPHSLVLYRAKEYDTTRDPRGPLSAGAEVLYGVVSDFISGLATVPMDVAGVFSKDRYRKKHHHHHNRSNRDWVKPHVTACLDKAEQKKAERSATDNANEDRRHRPEGQDESLESATPENSTEGDEYASAEEEQSESSEDTAVEEADEIRNELDLERTLTRKRIKEQRTTTQQAISETGYHTSKFAKQVLNFVIMLPTDLTLSLAKGFHNAPKLYHDTTVRKIPRVLNMKSGFRAAGTEFIEGFYFGITGLLTHPARGFQKSGSRGLVKGVGKGVGGVFLKPAAGLWGLAGFPLDGLHKSLRNSITKNKTKDILRSRLAQGIQEMCEASMEERAMVLSKWRELENNRPQIQNGHAH</sequence>
<evidence type="ECO:0000259" key="6">
    <source>
        <dbReference type="Pfam" id="PF06722"/>
    </source>
</evidence>
<keyword evidence="2" id="KW-0808">Transferase</keyword>
<dbReference type="GO" id="GO:0006629">
    <property type="term" value="P:lipid metabolic process"/>
    <property type="evidence" value="ECO:0007669"/>
    <property type="project" value="UniProtKB-KW"/>
</dbReference>
<dbReference type="PANTHER" id="PTHR48050:SF13">
    <property type="entry name" value="STEROL 3-BETA-GLUCOSYLTRANSFERASE UGT80A2"/>
    <property type="match status" value="1"/>
</dbReference>